<dbReference type="InterPro" id="IPR035897">
    <property type="entry name" value="Toll_tir_struct_dom_sf"/>
</dbReference>
<dbReference type="AlphaFoldDB" id="A0A8B6DZL4"/>
<dbReference type="SMART" id="SM00238">
    <property type="entry name" value="BIR"/>
    <property type="match status" value="2"/>
</dbReference>
<dbReference type="InterPro" id="IPR000157">
    <property type="entry name" value="TIR_dom"/>
</dbReference>
<dbReference type="PANTHER" id="PTHR10044:SF139">
    <property type="entry name" value="DEATH-ASSOCIATED INHIBITOR OF APOPTOSIS 2"/>
    <property type="match status" value="1"/>
</dbReference>
<dbReference type="GO" id="GO:0005634">
    <property type="term" value="C:nucleus"/>
    <property type="evidence" value="ECO:0007669"/>
    <property type="project" value="TreeGrafter"/>
</dbReference>
<dbReference type="PANTHER" id="PTHR10044">
    <property type="entry name" value="INHIBITOR OF APOPTOSIS"/>
    <property type="match status" value="1"/>
</dbReference>
<dbReference type="OrthoDB" id="5855668at2759"/>
<proteinExistence type="predicted"/>
<dbReference type="GO" id="GO:0043027">
    <property type="term" value="F:cysteine-type endopeptidase inhibitor activity involved in apoptotic process"/>
    <property type="evidence" value="ECO:0007669"/>
    <property type="project" value="TreeGrafter"/>
</dbReference>
<name>A0A8B6DZL4_MYTGA</name>
<dbReference type="PROSITE" id="PS50143">
    <property type="entry name" value="BIR_REPEAT_2"/>
    <property type="match status" value="2"/>
</dbReference>
<dbReference type="Gene3D" id="1.10.1170.10">
    <property type="entry name" value="Inhibitor Of Apoptosis Protein (2mihbC-IAP-1), Chain A"/>
    <property type="match status" value="2"/>
</dbReference>
<dbReference type="Pfam" id="PF00653">
    <property type="entry name" value="BIR"/>
    <property type="match status" value="2"/>
</dbReference>
<dbReference type="Proteomes" id="UP000596742">
    <property type="component" value="Unassembled WGS sequence"/>
</dbReference>
<dbReference type="Gene3D" id="3.40.50.10140">
    <property type="entry name" value="Toll/interleukin-1 receptor homology (TIR) domain"/>
    <property type="match status" value="1"/>
</dbReference>
<evidence type="ECO:0000313" key="2">
    <source>
        <dbReference type="EMBL" id="VDI25957.1"/>
    </source>
</evidence>
<evidence type="ECO:0000259" key="1">
    <source>
        <dbReference type="PROSITE" id="PS50104"/>
    </source>
</evidence>
<organism evidence="2 3">
    <name type="scientific">Mytilus galloprovincialis</name>
    <name type="common">Mediterranean mussel</name>
    <dbReference type="NCBI Taxonomy" id="29158"/>
    <lineage>
        <taxon>Eukaryota</taxon>
        <taxon>Metazoa</taxon>
        <taxon>Spiralia</taxon>
        <taxon>Lophotrochozoa</taxon>
        <taxon>Mollusca</taxon>
        <taxon>Bivalvia</taxon>
        <taxon>Autobranchia</taxon>
        <taxon>Pteriomorphia</taxon>
        <taxon>Mytilida</taxon>
        <taxon>Mytiloidea</taxon>
        <taxon>Mytilidae</taxon>
        <taxon>Mytilinae</taxon>
        <taxon>Mytilus</taxon>
    </lineage>
</organism>
<dbReference type="Pfam" id="PF13676">
    <property type="entry name" value="TIR_2"/>
    <property type="match status" value="1"/>
</dbReference>
<dbReference type="SUPFAM" id="SSF52200">
    <property type="entry name" value="Toll/Interleukin receptor TIR domain"/>
    <property type="match status" value="1"/>
</dbReference>
<dbReference type="GO" id="GO:0007165">
    <property type="term" value="P:signal transduction"/>
    <property type="evidence" value="ECO:0007669"/>
    <property type="project" value="InterPro"/>
</dbReference>
<dbReference type="EMBL" id="UYJE01004211">
    <property type="protein sequence ID" value="VDI25957.1"/>
    <property type="molecule type" value="Genomic_DNA"/>
</dbReference>
<comment type="caution">
    <text evidence="2">The sequence shown here is derived from an EMBL/GenBank/DDBJ whole genome shotgun (WGS) entry which is preliminary data.</text>
</comment>
<gene>
    <name evidence="2" type="ORF">MGAL_10B075373</name>
</gene>
<sequence>MNAPTDTKLDSGISVSFDSLCQDDSESTNSILQNTCLSGSLDNKTQNCGNVWRSDDCASEVAVHFKDHIPLEFQLTDRNETLHLQNRNYMNTPKECTQMKTIVTNKVSSKCMTVTQVSGVNSDLAPDVVIYQRHQKVLAFGKRFHVSIIYKDNDKVSSHVTNLVNDLDSLGFLCYYKCRDFIPGQRYPKTIVQSFEQSMKILIILTEAFLESDKCQYELDLALEECFSRGEDGDRNVIIPCRLEQCKVPRTLKPFQVLDIFGDKDSWWNHLINSIEQSSDYIIKKKSQDETEISELEVVGTKFLTKLRKSKMDEVVYFLAKPVAYDLFHFLNQCNDFRFFFSAMRTLGIEIKDSTVLVSMKTLKDFVSRPYYIAHMFKENMQKQKKKVSKVGLIVYDMEDLMLRKNSDEVKQFNEIVRTALNANETYDHFGRGVVYSIEGIPKSRAIRNECRMLIHDAVVEPPVTKPKYPQFDTYEARLQTFRYYPSSAKPTKEEFADAGYFCADDGVVFRCFYCNAADWDFKPDEEPWVRHAKYYYHCPFVLSTKGQEFVNRCRFDGTIRQSMYNPDFEKLHSRINSYINWDIANSPNPKLLAEAGFYFTHIEDKVACHMCGHGLRNWQKADDPWYKHALWSPNYKFLKNNKTKDYIEAAKKDRKQLYLENDRCLLTYTLRKREVTKIGNGDL</sequence>
<dbReference type="InterPro" id="IPR050784">
    <property type="entry name" value="IAP"/>
</dbReference>
<dbReference type="SUPFAM" id="SSF57924">
    <property type="entry name" value="Inhibitor of apoptosis (IAP) repeat"/>
    <property type="match status" value="2"/>
</dbReference>
<keyword evidence="3" id="KW-1185">Reference proteome</keyword>
<dbReference type="GO" id="GO:0043066">
    <property type="term" value="P:negative regulation of apoptotic process"/>
    <property type="evidence" value="ECO:0007669"/>
    <property type="project" value="TreeGrafter"/>
</dbReference>
<feature type="domain" description="TIR" evidence="1">
    <location>
        <begin position="142"/>
        <end position="275"/>
    </location>
</feature>
<reference evidence="2" key="1">
    <citation type="submission" date="2018-11" db="EMBL/GenBank/DDBJ databases">
        <authorList>
            <person name="Alioto T."/>
            <person name="Alioto T."/>
        </authorList>
    </citation>
    <scope>NUCLEOTIDE SEQUENCE</scope>
</reference>
<protein>
    <recommendedName>
        <fullName evidence="1">TIR domain-containing protein</fullName>
    </recommendedName>
</protein>
<evidence type="ECO:0000313" key="3">
    <source>
        <dbReference type="Proteomes" id="UP000596742"/>
    </source>
</evidence>
<dbReference type="GO" id="GO:0005737">
    <property type="term" value="C:cytoplasm"/>
    <property type="evidence" value="ECO:0007669"/>
    <property type="project" value="TreeGrafter"/>
</dbReference>
<dbReference type="CDD" id="cd00022">
    <property type="entry name" value="BIR"/>
    <property type="match status" value="2"/>
</dbReference>
<dbReference type="PROSITE" id="PS50104">
    <property type="entry name" value="TIR"/>
    <property type="match status" value="1"/>
</dbReference>
<dbReference type="GO" id="GO:0051726">
    <property type="term" value="P:regulation of cell cycle"/>
    <property type="evidence" value="ECO:0007669"/>
    <property type="project" value="TreeGrafter"/>
</dbReference>
<accession>A0A8B6DZL4</accession>
<dbReference type="InterPro" id="IPR001370">
    <property type="entry name" value="BIR_rpt"/>
</dbReference>